<comment type="caution">
    <text evidence="1">The sequence shown here is derived from an EMBL/GenBank/DDBJ whole genome shotgun (WGS) entry which is preliminary data.</text>
</comment>
<dbReference type="AlphaFoldDB" id="A0A918EFR4"/>
<gene>
    <name evidence="1" type="ORF">GCM10010185_56170</name>
</gene>
<keyword evidence="2" id="KW-1185">Reference proteome</keyword>
<evidence type="ECO:0000313" key="2">
    <source>
        <dbReference type="Proteomes" id="UP000639606"/>
    </source>
</evidence>
<reference evidence="1" key="2">
    <citation type="submission" date="2020-09" db="EMBL/GenBank/DDBJ databases">
        <authorList>
            <person name="Sun Q."/>
            <person name="Ohkuma M."/>
        </authorList>
    </citation>
    <scope>NUCLEOTIDE SEQUENCE</scope>
    <source>
        <strain evidence="1">JCM 3313</strain>
    </source>
</reference>
<evidence type="ECO:0000313" key="1">
    <source>
        <dbReference type="EMBL" id="GGP75297.1"/>
    </source>
</evidence>
<proteinExistence type="predicted"/>
<dbReference type="Gene3D" id="1.10.10.10">
    <property type="entry name" value="Winged helix-like DNA-binding domain superfamily/Winged helix DNA-binding domain"/>
    <property type="match status" value="1"/>
</dbReference>
<dbReference type="InterPro" id="IPR036388">
    <property type="entry name" value="WH-like_DNA-bd_sf"/>
</dbReference>
<dbReference type="Proteomes" id="UP000639606">
    <property type="component" value="Unassembled WGS sequence"/>
</dbReference>
<reference evidence="1" key="1">
    <citation type="journal article" date="2014" name="Int. J. Syst. Evol. Microbiol.">
        <title>Complete genome sequence of Corynebacterium casei LMG S-19264T (=DSM 44701T), isolated from a smear-ripened cheese.</title>
        <authorList>
            <consortium name="US DOE Joint Genome Institute (JGI-PGF)"/>
            <person name="Walter F."/>
            <person name="Albersmeier A."/>
            <person name="Kalinowski J."/>
            <person name="Ruckert C."/>
        </authorList>
    </citation>
    <scope>NUCLEOTIDE SEQUENCE</scope>
    <source>
        <strain evidence="1">JCM 3313</strain>
    </source>
</reference>
<name>A0A918EFR4_9PSEU</name>
<dbReference type="EMBL" id="BMRG01000015">
    <property type="protein sequence ID" value="GGP75297.1"/>
    <property type="molecule type" value="Genomic_DNA"/>
</dbReference>
<accession>A0A918EFR4</accession>
<protein>
    <submittedName>
        <fullName evidence="1">Uncharacterized protein</fullName>
    </submittedName>
</protein>
<organism evidence="1 2">
    <name type="scientific">Saccharothrix coeruleofusca</name>
    <dbReference type="NCBI Taxonomy" id="33919"/>
    <lineage>
        <taxon>Bacteria</taxon>
        <taxon>Bacillati</taxon>
        <taxon>Actinomycetota</taxon>
        <taxon>Actinomycetes</taxon>
        <taxon>Pseudonocardiales</taxon>
        <taxon>Pseudonocardiaceae</taxon>
        <taxon>Saccharothrix</taxon>
    </lineage>
</organism>
<sequence length="86" mass="9247">MDLAAAVLAQAGGGRPPLRSCRWNAAGPRGRYGQVMSTRLRVLGQVEAWVDGTPVDLGHDRQRCVLAVLLAEANRVVGVEQVLDRV</sequence>